<feature type="coiled-coil region" evidence="1">
    <location>
        <begin position="19"/>
        <end position="46"/>
    </location>
</feature>
<dbReference type="InterPro" id="IPR004929">
    <property type="entry name" value="I-spanin"/>
</dbReference>
<dbReference type="EMBL" id="MSCT01000002">
    <property type="protein sequence ID" value="OLF56564.1"/>
    <property type="molecule type" value="Genomic_DNA"/>
</dbReference>
<evidence type="ECO:0000313" key="3">
    <source>
        <dbReference type="Proteomes" id="UP000185578"/>
    </source>
</evidence>
<dbReference type="GO" id="GO:0044659">
    <property type="term" value="P:viral release from host cell by cytolysis"/>
    <property type="evidence" value="ECO:0007669"/>
    <property type="project" value="InterPro"/>
</dbReference>
<name>A0A1Q8EXQ0_9PSED</name>
<evidence type="ECO:0000313" key="2">
    <source>
        <dbReference type="EMBL" id="OLF56564.1"/>
    </source>
</evidence>
<dbReference type="OrthoDB" id="6466046at2"/>
<dbReference type="RefSeq" id="WP_075117376.1">
    <property type="nucleotide sequence ID" value="NZ_MSCT01000002.1"/>
</dbReference>
<comment type="caution">
    <text evidence="2">The sequence shown here is derived from an EMBL/GenBank/DDBJ whole genome shotgun (WGS) entry which is preliminary data.</text>
</comment>
<protein>
    <submittedName>
        <fullName evidence="2">Lysis protein</fullName>
    </submittedName>
</protein>
<dbReference type="AlphaFoldDB" id="A0A1Q8EXQ0"/>
<keyword evidence="1" id="KW-0175">Coiled coil</keyword>
<accession>A0A1Q8EXQ0</accession>
<dbReference type="Pfam" id="PF03245">
    <property type="entry name" value="Phage_lysis"/>
    <property type="match status" value="1"/>
</dbReference>
<evidence type="ECO:0000256" key="1">
    <source>
        <dbReference type="SAM" id="Coils"/>
    </source>
</evidence>
<organism evidence="2 3">
    <name type="scientific">Pseudomonas chlororaphis</name>
    <dbReference type="NCBI Taxonomy" id="587753"/>
    <lineage>
        <taxon>Bacteria</taxon>
        <taxon>Pseudomonadati</taxon>
        <taxon>Pseudomonadota</taxon>
        <taxon>Gammaproteobacteria</taxon>
        <taxon>Pseudomonadales</taxon>
        <taxon>Pseudomonadaceae</taxon>
        <taxon>Pseudomonas</taxon>
    </lineage>
</organism>
<proteinExistence type="predicted"/>
<sequence length="158" mass="17660">MLREVVFPLLLVLAAWFGFDLLEEQRDTARLERDQARNERDGLREAARVSGELLAARDAIDRQRTQELTHERNQNQLLQRAVDAGSQRLFVNATCPASPTTDSGARGLADAGTAELAANARSDYFTLRDQLALGRQMILGLQAHVRVLQDYARRACGR</sequence>
<gene>
    <name evidence="2" type="ORF">BTN82_01280</name>
</gene>
<reference evidence="2 3" key="1">
    <citation type="submission" date="2016-12" db="EMBL/GenBank/DDBJ databases">
        <authorList>
            <person name="Song W.-J."/>
            <person name="Kurnit D.M."/>
        </authorList>
    </citation>
    <scope>NUCLEOTIDE SEQUENCE [LARGE SCALE GENOMIC DNA]</scope>
    <source>
        <strain evidence="2 3">PCL1601</strain>
    </source>
</reference>
<dbReference type="Proteomes" id="UP000185578">
    <property type="component" value="Unassembled WGS sequence"/>
</dbReference>